<organism evidence="2 3">
    <name type="scientific">Paraburkholderia phenoliruptrix</name>
    <dbReference type="NCBI Taxonomy" id="252970"/>
    <lineage>
        <taxon>Bacteria</taxon>
        <taxon>Pseudomonadati</taxon>
        <taxon>Pseudomonadota</taxon>
        <taxon>Betaproteobacteria</taxon>
        <taxon>Burkholderiales</taxon>
        <taxon>Burkholderiaceae</taxon>
        <taxon>Paraburkholderia</taxon>
    </lineage>
</organism>
<evidence type="ECO:0000313" key="3">
    <source>
        <dbReference type="Proteomes" id="UP000494249"/>
    </source>
</evidence>
<sequence>MFSSLFRFSGVRNWATLLSGVLGFLIVCLKVLRVRLMPLPAWCDPELTQQYAITSNQPLHGESGRILFEVEAACIDLAQQCLPRKLMRRFDGTTGRYVLRVIATGGTLHAFPDLQRLYGIAEWRAIRILAAQSRFEDMIGNYQAAFYDWIEAKEAAEKADREYAIDIENTYRSVDCEMWSDAYQECAELGLV</sequence>
<feature type="transmembrane region" description="Helical" evidence="1">
    <location>
        <begin position="14"/>
        <end position="32"/>
    </location>
</feature>
<name>A0A6J5CHZ8_9BURK</name>
<evidence type="ECO:0008006" key="4">
    <source>
        <dbReference type="Google" id="ProtNLM"/>
    </source>
</evidence>
<keyword evidence="1" id="KW-0812">Transmembrane</keyword>
<keyword evidence="1" id="KW-1133">Transmembrane helix</keyword>
<accession>A0A6J5CHZ8</accession>
<dbReference type="RefSeq" id="WP_035478420.1">
    <property type="nucleotide sequence ID" value="NZ_CADFGL010000052.1"/>
</dbReference>
<gene>
    <name evidence="2" type="ORF">LMG22037_06173</name>
</gene>
<proteinExistence type="predicted"/>
<reference evidence="2 3" key="1">
    <citation type="submission" date="2020-04" db="EMBL/GenBank/DDBJ databases">
        <authorList>
            <person name="De Canck E."/>
        </authorList>
    </citation>
    <scope>NUCLEOTIDE SEQUENCE [LARGE SCALE GENOMIC DNA]</scope>
    <source>
        <strain evidence="2 3">LMG 22037</strain>
    </source>
</reference>
<evidence type="ECO:0000313" key="2">
    <source>
        <dbReference type="EMBL" id="CAB3737714.1"/>
    </source>
</evidence>
<dbReference type="Proteomes" id="UP000494249">
    <property type="component" value="Unassembled WGS sequence"/>
</dbReference>
<evidence type="ECO:0000256" key="1">
    <source>
        <dbReference type="SAM" id="Phobius"/>
    </source>
</evidence>
<protein>
    <recommendedName>
        <fullName evidence="4">DUF4375 domain-containing protein</fullName>
    </recommendedName>
</protein>
<dbReference type="AlphaFoldDB" id="A0A6J5CHZ8"/>
<dbReference type="EMBL" id="CADIKB010000056">
    <property type="protein sequence ID" value="CAB3737714.1"/>
    <property type="molecule type" value="Genomic_DNA"/>
</dbReference>
<keyword evidence="1" id="KW-0472">Membrane</keyword>